<accession>A0A6M5YYP1</accession>
<dbReference type="AlphaFoldDB" id="A0A6M5YYP1"/>
<dbReference type="EMBL" id="CP053452">
    <property type="protein sequence ID" value="QJW99247.1"/>
    <property type="molecule type" value="Genomic_DNA"/>
</dbReference>
<dbReference type="Proteomes" id="UP000503447">
    <property type="component" value="Chromosome"/>
</dbReference>
<reference evidence="3" key="1">
    <citation type="submission" date="2020-05" db="EMBL/GenBank/DDBJ databases">
        <title>Frigoriglobus tundricola gen. nov., sp. nov., a psychrotolerant cellulolytic planctomycete of the family Gemmataceae with two divergent copies of 16S rRNA gene.</title>
        <authorList>
            <person name="Kulichevskaya I.S."/>
            <person name="Ivanova A.A."/>
            <person name="Naumoff D.G."/>
            <person name="Beletsky A.V."/>
            <person name="Rijpstra W.I.C."/>
            <person name="Sinninghe Damste J.S."/>
            <person name="Mardanov A.V."/>
            <person name="Ravin N.V."/>
            <person name="Dedysh S.N."/>
        </authorList>
    </citation>
    <scope>NUCLEOTIDE SEQUENCE [LARGE SCALE GENOMIC DNA]</scope>
    <source>
        <strain evidence="3">PL17</strain>
    </source>
</reference>
<sequence length="118" mass="13195">MENDFAVREALIQAGRSDLIGGCEGLIPSNPPKEALEQRRREANTSVRNHHHSVANRVKGEKPVARQTPAREEQRLPPGPQVYQAAVEKWLEAADRRMRHEPSRGGTELVTKTQRGQG</sequence>
<feature type="region of interest" description="Disordered" evidence="1">
    <location>
        <begin position="95"/>
        <end position="118"/>
    </location>
</feature>
<organism evidence="2 3">
    <name type="scientific">Frigoriglobus tundricola</name>
    <dbReference type="NCBI Taxonomy" id="2774151"/>
    <lineage>
        <taxon>Bacteria</taxon>
        <taxon>Pseudomonadati</taxon>
        <taxon>Planctomycetota</taxon>
        <taxon>Planctomycetia</taxon>
        <taxon>Gemmatales</taxon>
        <taxon>Gemmataceae</taxon>
        <taxon>Frigoriglobus</taxon>
    </lineage>
</organism>
<evidence type="ECO:0000313" key="3">
    <source>
        <dbReference type="Proteomes" id="UP000503447"/>
    </source>
</evidence>
<proteinExistence type="predicted"/>
<feature type="compositionally biased region" description="Basic and acidic residues" evidence="1">
    <location>
        <begin position="58"/>
        <end position="75"/>
    </location>
</feature>
<feature type="compositionally biased region" description="Basic and acidic residues" evidence="1">
    <location>
        <begin position="34"/>
        <end position="43"/>
    </location>
</feature>
<name>A0A6M5YYP1_9BACT</name>
<evidence type="ECO:0000313" key="2">
    <source>
        <dbReference type="EMBL" id="QJW99247.1"/>
    </source>
</evidence>
<dbReference type="KEGG" id="ftj:FTUN_6849"/>
<feature type="region of interest" description="Disordered" evidence="1">
    <location>
        <begin position="29"/>
        <end position="82"/>
    </location>
</feature>
<keyword evidence="3" id="KW-1185">Reference proteome</keyword>
<protein>
    <submittedName>
        <fullName evidence="2">Fe-S oxidoreductase</fullName>
    </submittedName>
</protein>
<evidence type="ECO:0000256" key="1">
    <source>
        <dbReference type="SAM" id="MobiDB-lite"/>
    </source>
</evidence>
<gene>
    <name evidence="2" type="ORF">FTUN_6849</name>
</gene>